<reference evidence="4 5" key="1">
    <citation type="submission" date="2015-09" db="EMBL/GenBank/DDBJ databases">
        <authorList>
            <consortium name="Swine Surveillance"/>
        </authorList>
    </citation>
    <scope>NUCLEOTIDE SEQUENCE [LARGE SCALE GENOMIC DNA]</scope>
    <source>
        <strain evidence="4 5">CECT 8399</strain>
    </source>
</reference>
<dbReference type="InterPro" id="IPR005090">
    <property type="entry name" value="RepC_N"/>
</dbReference>
<dbReference type="InterPro" id="IPR021760">
    <property type="entry name" value="RepC_C"/>
</dbReference>
<evidence type="ECO:0000313" key="4">
    <source>
        <dbReference type="EMBL" id="CUH98574.1"/>
    </source>
</evidence>
<dbReference type="EMBL" id="CYSR01000009">
    <property type="protein sequence ID" value="CUH98574.1"/>
    <property type="molecule type" value="Genomic_DNA"/>
</dbReference>
<dbReference type="NCBIfam" id="NF040974">
    <property type="entry name" value="RepABC_RepC"/>
    <property type="match status" value="1"/>
</dbReference>
<dbReference type="STRING" id="1396826.PHA8399_00688"/>
<feature type="compositionally biased region" description="Basic and acidic residues" evidence="1">
    <location>
        <begin position="230"/>
        <end position="243"/>
    </location>
</feature>
<dbReference type="Proteomes" id="UP000051326">
    <property type="component" value="Unassembled WGS sequence"/>
</dbReference>
<name>A0A0P1H6F0_9RHOB</name>
<proteinExistence type="predicted"/>
<dbReference type="RefSeq" id="WP_058284790.1">
    <property type="nucleotide sequence ID" value="NZ_CYSR01000009.1"/>
</dbReference>
<protein>
    <submittedName>
        <fullName evidence="4">Replication initiation protein RepC</fullName>
    </submittedName>
</protein>
<evidence type="ECO:0000313" key="5">
    <source>
        <dbReference type="Proteomes" id="UP000051326"/>
    </source>
</evidence>
<evidence type="ECO:0000259" key="3">
    <source>
        <dbReference type="Pfam" id="PF11800"/>
    </source>
</evidence>
<feature type="domain" description="Plasmid replication protein C N-terminal" evidence="2">
    <location>
        <begin position="19"/>
        <end position="170"/>
    </location>
</feature>
<organism evidence="4 5">
    <name type="scientific">Leisingera aquaemixtae</name>
    <dbReference type="NCBI Taxonomy" id="1396826"/>
    <lineage>
        <taxon>Bacteria</taxon>
        <taxon>Pseudomonadati</taxon>
        <taxon>Pseudomonadota</taxon>
        <taxon>Alphaproteobacteria</taxon>
        <taxon>Rhodobacterales</taxon>
        <taxon>Roseobacteraceae</taxon>
        <taxon>Leisingera</taxon>
    </lineage>
</organism>
<feature type="domain" description="Plasmid replication protein C C-terminal" evidence="3">
    <location>
        <begin position="272"/>
        <end position="370"/>
    </location>
</feature>
<dbReference type="SUPFAM" id="SSF46785">
    <property type="entry name" value="Winged helix' DNA-binding domain"/>
    <property type="match status" value="1"/>
</dbReference>
<dbReference type="Pfam" id="PF11800">
    <property type="entry name" value="RP-C_C"/>
    <property type="match status" value="1"/>
</dbReference>
<dbReference type="InterPro" id="IPR036390">
    <property type="entry name" value="WH_DNA-bd_sf"/>
</dbReference>
<dbReference type="InterPro" id="IPR047611">
    <property type="entry name" value="RepABC_RepC"/>
</dbReference>
<dbReference type="Pfam" id="PF03428">
    <property type="entry name" value="RP-C"/>
    <property type="match status" value="1"/>
</dbReference>
<feature type="region of interest" description="Disordered" evidence="1">
    <location>
        <begin position="203"/>
        <end position="272"/>
    </location>
</feature>
<accession>A0A0P1H6F0</accession>
<gene>
    <name evidence="4" type="ORF">PHA8399_00688</name>
</gene>
<evidence type="ECO:0000259" key="2">
    <source>
        <dbReference type="Pfam" id="PF03428"/>
    </source>
</evidence>
<sequence>MEKASQIAFGRQDPCGRLAGDHDKWDLLAALTHAAAEFELSHRTLGVLKALLTFFPERALPAEPDSAIVFPSNRKLMERLNGMPESTLRRHLAALTRIGIVSRKNSPNRKRYARRSGEDTALAFGFDLSPLARHASQIFDAALVAKARAGHLAVLRDQVAVLRQQLSELSDGAAELLEAARKLLRRKPCKTELARMAETLREEIASRTADQAPQPSRLPSREMSGSTSQNERHIQHSLKKDSDSEAAQPAAPCSPPDRADAAGEEAENGNGLSTVLRACPEVQSYYPGGLRSWQDADLIAEKLSPMMGIAMPVLSDARAAMGRRDAATAVMCILEKLGTIRSPGAYLRRLAQKARAGQFSTKPMLDALLQRGAGAEIVS</sequence>
<dbReference type="AlphaFoldDB" id="A0A0P1H6F0"/>
<evidence type="ECO:0000256" key="1">
    <source>
        <dbReference type="SAM" id="MobiDB-lite"/>
    </source>
</evidence>